<dbReference type="Proteomes" id="UP000424527">
    <property type="component" value="Unassembled WGS sequence"/>
</dbReference>
<dbReference type="GO" id="GO:0003697">
    <property type="term" value="F:single-stranded DNA binding"/>
    <property type="evidence" value="ECO:0007669"/>
    <property type="project" value="TreeGrafter"/>
</dbReference>
<dbReference type="EMBL" id="REGW02000009">
    <property type="protein sequence ID" value="KAE8291974.1"/>
    <property type="molecule type" value="Genomic_DNA"/>
</dbReference>
<feature type="region of interest" description="Disordered" evidence="1">
    <location>
        <begin position="1305"/>
        <end position="1338"/>
    </location>
</feature>
<evidence type="ECO:0008006" key="4">
    <source>
        <dbReference type="Google" id="ProtNLM"/>
    </source>
</evidence>
<feature type="region of interest" description="Disordered" evidence="1">
    <location>
        <begin position="618"/>
        <end position="647"/>
    </location>
</feature>
<accession>A0A6G0IKS3</accession>
<gene>
    <name evidence="2" type="ORF">D5F01_LYC09337</name>
</gene>
<proteinExistence type="predicted"/>
<comment type="caution">
    <text evidence="2">The sequence shown here is derived from an EMBL/GenBank/DDBJ whole genome shotgun (WGS) entry which is preliminary data.</text>
</comment>
<feature type="region of interest" description="Disordered" evidence="1">
    <location>
        <begin position="1475"/>
        <end position="1499"/>
    </location>
</feature>
<dbReference type="InterPro" id="IPR039991">
    <property type="entry name" value="SHOC1"/>
</dbReference>
<dbReference type="GO" id="GO:0016887">
    <property type="term" value="F:ATP hydrolysis activity"/>
    <property type="evidence" value="ECO:0007669"/>
    <property type="project" value="InterPro"/>
</dbReference>
<dbReference type="PANTHER" id="PTHR35668">
    <property type="entry name" value="PROTEIN SHORTAGE IN CHIASMATA 1 ORTHOLOG"/>
    <property type="match status" value="1"/>
</dbReference>
<protein>
    <recommendedName>
        <fullName evidence="4">Protein shortage in chiasmata 1 ortholog</fullName>
    </recommendedName>
</protein>
<feature type="compositionally biased region" description="Polar residues" evidence="1">
    <location>
        <begin position="1475"/>
        <end position="1490"/>
    </location>
</feature>
<keyword evidence="3" id="KW-1185">Reference proteome</keyword>
<feature type="compositionally biased region" description="Basic and acidic residues" evidence="1">
    <location>
        <begin position="1305"/>
        <end position="1322"/>
    </location>
</feature>
<reference evidence="2 3" key="1">
    <citation type="submission" date="2019-07" db="EMBL/GenBank/DDBJ databases">
        <title>Chromosome genome assembly for large yellow croaker.</title>
        <authorList>
            <person name="Xiao S."/>
        </authorList>
    </citation>
    <scope>NUCLEOTIDE SEQUENCE [LARGE SCALE GENOMIC DNA]</scope>
    <source>
        <strain evidence="2">JMULYC20181020</strain>
        <tissue evidence="2">Muscle</tissue>
    </source>
</reference>
<dbReference type="PANTHER" id="PTHR35668:SF1">
    <property type="entry name" value="PROTEIN SHORTAGE IN CHIASMATA 1 ORTHOLOG"/>
    <property type="match status" value="1"/>
</dbReference>
<dbReference type="GO" id="GO:0000712">
    <property type="term" value="P:resolution of meiotic recombination intermediates"/>
    <property type="evidence" value="ECO:0007669"/>
    <property type="project" value="InterPro"/>
</dbReference>
<dbReference type="GO" id="GO:0000794">
    <property type="term" value="C:condensed nuclear chromosome"/>
    <property type="evidence" value="ECO:0007669"/>
    <property type="project" value="InterPro"/>
</dbReference>
<sequence length="1509" mass="168788">MSVKIRVIDDGTTTSLNVLTNLLALPAPYFTDTSDLYLHSGKLPEETYRTPWVRGKVISSCKLFVSGSLLDDLGEKKQRVNSPERFDVSEMKGDVEVIPSSNPDSLQDLDLDEHVCPFNDDPCQESFFRWTSDQMTSGNKNKDLLLPEELIVIDYLPQFRRHLPTLKAKLSRLRTLPVADPLLSSMGDTISEDTVFRHCAFYQKPPEVNTSDIQTGANIDEEFGKESLVKEESLLLPVVVDTVKLSRENCSAFSSICSRMNVAPEHLDEQPSVLDVLHRVSHADKLVSVDISQYEIPEEPNKMNGGLIESELAGRMMLPTELELDVTLTSTPKTRQTQICLSTCGLQKEELSPLRRRSLVSVRARRKMEAALWKAEKHTAFVVHFLLAVPQICEPAVSFQPLSEALKVMKLEKQSFVGVGDELQVNLCSNCMFTENMRSELHSTKQEDMEEFKKLSLEHEELAVGSILMNPTNKTELPHSKSETAACHAEATTDETFLRRETVAETCTNTFLMHSVNTDNKDVKSAKPAAATRDEVLDETFSEVEAVLSAHKIDTGRDDCKTEQSAHTLGLAVSSRLNIRDNHSQLLTRRPPEEDPDPLSIFMILRSQQRAPTLATLSNTEPAPQVDHRTPELQPPPELMQSLDRTPTYTSGAVSGNVTREQKAAFQSAVQLTSHQDSQPVPLNQQDSRVIRVQATDSQQRAYCELLAFAQPHLSSARQLGLNFLVWGDLSSLAPDQTHFLLKQQEKALCRTHAQSAKLVKDQQLLFNQTALIHVLVTFKELLLKCDLSTALAYLTQAATVCAEQNLEQLVKRLQLILYLGNKNQESNFKLLELQQLLAAWLHSKKGKNTTEKILVIISADCDKNRSMIIKSLSQVTDAAVTAVCPEENKTKLNGARVVSSMRSSVCVVVCEQHVGPDFPWNSFSLVVEYDHPGQSPWVTVCRERSISHLTFDTIISDTERETVSWCLEDNVPYVLFVTEGLLKYPRLVQTLESGYNITLLERSHCPSLQKVGGTHHYSVITVDESTAVIIQEEDELCQGRASEVVAMRLTALSLQYSSCWLILHCPDTQGGGFSSEAFSHLALVYSSLVLFRMKSEDLNVKVLIVSELIEIAKWIRQICFRSLMANDREALDYLDRDWLSVSPSEEEKCLLQFPCINPMVSQLMLRRAPSFRWLLGASLSQLKELLPEVPQKVLEMFSDTTSLYPQTTDPNQPENQTAITEANQQASPPNSLWSTTSALKHMSSEPQPEPPFNPHQLFCSDHNTSFLFRANRTVCDPDAMVQDANKDFTLDLSSFFGSQDLHLQKSRDNSDPWKGEDRGREGVMFSGQRGRSGVTGGVIERGNDECIQRAPVKLDSLFKLDSIFSYSPILQQPEYMSTYSAVHSDLMHHRISYCGSPQTEVMLSGRSQSSNHCLTNSEETTVSANYGSKCWIGKERKRSGEDAGVVGTVLTPLKKGRLSYEKHVERVLIFTSQQSEASSLRNDPQTKTTPGDIDSKPPCLWTAISSTG</sequence>
<evidence type="ECO:0000256" key="1">
    <source>
        <dbReference type="SAM" id="MobiDB-lite"/>
    </source>
</evidence>
<name>A0A6G0IKS3_LARCR</name>
<organism evidence="2 3">
    <name type="scientific">Larimichthys crocea</name>
    <name type="common">Large yellow croaker</name>
    <name type="synonym">Pseudosciaena crocea</name>
    <dbReference type="NCBI Taxonomy" id="215358"/>
    <lineage>
        <taxon>Eukaryota</taxon>
        <taxon>Metazoa</taxon>
        <taxon>Chordata</taxon>
        <taxon>Craniata</taxon>
        <taxon>Vertebrata</taxon>
        <taxon>Euteleostomi</taxon>
        <taxon>Actinopterygii</taxon>
        <taxon>Neopterygii</taxon>
        <taxon>Teleostei</taxon>
        <taxon>Neoteleostei</taxon>
        <taxon>Acanthomorphata</taxon>
        <taxon>Eupercaria</taxon>
        <taxon>Sciaenidae</taxon>
        <taxon>Larimichthys</taxon>
    </lineage>
</organism>
<evidence type="ECO:0000313" key="2">
    <source>
        <dbReference type="EMBL" id="KAE8291974.1"/>
    </source>
</evidence>
<evidence type="ECO:0000313" key="3">
    <source>
        <dbReference type="Proteomes" id="UP000424527"/>
    </source>
</evidence>
<dbReference type="Pfam" id="PF17825">
    <property type="entry name" value="DUF5587"/>
    <property type="match status" value="2"/>
</dbReference>